<organism evidence="3 4">
    <name type="scientific">Streptomyces mooreae</name>
    <dbReference type="NCBI Taxonomy" id="3075523"/>
    <lineage>
        <taxon>Bacteria</taxon>
        <taxon>Bacillati</taxon>
        <taxon>Actinomycetota</taxon>
        <taxon>Actinomycetes</taxon>
        <taxon>Kitasatosporales</taxon>
        <taxon>Streptomycetaceae</taxon>
        <taxon>Streptomyces</taxon>
    </lineage>
</organism>
<keyword evidence="4" id="KW-1185">Reference proteome</keyword>
<evidence type="ECO:0000259" key="2">
    <source>
        <dbReference type="Pfam" id="PF01425"/>
    </source>
</evidence>
<sequence>MRPALRAVTSGRETEVHPVITATLESAETTMADYVAAEHEVEHLRTRFAAWFADHDVLLCPVTPFPTPPHGRSRLDVNGVSLPARAVMRATVPFNLTGLPALALPFGTTSDGLPLGVQLVSRWWADALLLDLAERLEEVSPVHGRRPAF</sequence>
<evidence type="ECO:0000256" key="1">
    <source>
        <dbReference type="ARBA" id="ARBA00009199"/>
    </source>
</evidence>
<accession>A0ABU2T582</accession>
<comment type="similarity">
    <text evidence="1">Belongs to the amidase family.</text>
</comment>
<gene>
    <name evidence="3" type="ORF">RM550_11530</name>
</gene>
<dbReference type="Gene3D" id="3.90.1300.10">
    <property type="entry name" value="Amidase signature (AS) domain"/>
    <property type="match status" value="1"/>
</dbReference>
<name>A0ABU2T582_9ACTN</name>
<dbReference type="InterPro" id="IPR000120">
    <property type="entry name" value="Amidase"/>
</dbReference>
<proteinExistence type="inferred from homology"/>
<dbReference type="Proteomes" id="UP001180551">
    <property type="component" value="Unassembled WGS sequence"/>
</dbReference>
<feature type="domain" description="Amidase" evidence="2">
    <location>
        <begin position="3"/>
        <end position="130"/>
    </location>
</feature>
<dbReference type="SUPFAM" id="SSF75304">
    <property type="entry name" value="Amidase signature (AS) enzymes"/>
    <property type="match status" value="1"/>
</dbReference>
<reference evidence="3" key="1">
    <citation type="submission" date="2024-05" db="EMBL/GenBank/DDBJ databases">
        <title>30 novel species of actinomycetes from the DSMZ collection.</title>
        <authorList>
            <person name="Nouioui I."/>
        </authorList>
    </citation>
    <scope>NUCLEOTIDE SEQUENCE</scope>
    <source>
        <strain evidence="3">DSM 41527</strain>
    </source>
</reference>
<dbReference type="InterPro" id="IPR023631">
    <property type="entry name" value="Amidase_dom"/>
</dbReference>
<dbReference type="RefSeq" id="WP_311623587.1">
    <property type="nucleotide sequence ID" value="NZ_JAVRFE010000012.1"/>
</dbReference>
<dbReference type="InterPro" id="IPR036928">
    <property type="entry name" value="AS_sf"/>
</dbReference>
<dbReference type="PANTHER" id="PTHR11895:SF7">
    <property type="entry name" value="GLUTAMYL-TRNA(GLN) AMIDOTRANSFERASE SUBUNIT A, MITOCHONDRIAL"/>
    <property type="match status" value="1"/>
</dbReference>
<evidence type="ECO:0000313" key="3">
    <source>
        <dbReference type="EMBL" id="MDT0456369.1"/>
    </source>
</evidence>
<dbReference type="EMBL" id="JAVRFE010000012">
    <property type="protein sequence ID" value="MDT0456369.1"/>
    <property type="molecule type" value="Genomic_DNA"/>
</dbReference>
<evidence type="ECO:0000313" key="4">
    <source>
        <dbReference type="Proteomes" id="UP001180551"/>
    </source>
</evidence>
<dbReference type="Pfam" id="PF01425">
    <property type="entry name" value="Amidase"/>
    <property type="match status" value="1"/>
</dbReference>
<dbReference type="PANTHER" id="PTHR11895">
    <property type="entry name" value="TRANSAMIDASE"/>
    <property type="match status" value="1"/>
</dbReference>
<comment type="caution">
    <text evidence="3">The sequence shown here is derived from an EMBL/GenBank/DDBJ whole genome shotgun (WGS) entry which is preliminary data.</text>
</comment>
<protein>
    <submittedName>
        <fullName evidence="3">Amidase family protein</fullName>
    </submittedName>
</protein>